<evidence type="ECO:0000313" key="1">
    <source>
        <dbReference type="EMBL" id="KAL2741268.1"/>
    </source>
</evidence>
<accession>A0ABD2C894</accession>
<evidence type="ECO:0000313" key="2">
    <source>
        <dbReference type="Proteomes" id="UP001607303"/>
    </source>
</evidence>
<gene>
    <name evidence="1" type="ORF">V1477_010329</name>
</gene>
<sequence length="133" mass="14866">MGLQKQQPPRGGTWVGNTCDMSKSCRLQLSPCEWLRSLRFFQNLFYAIPIKHRTSRLLDANTGRIGRTLTPVSAGRDVVFSGTNKSPTDMDYPVGPQMQQPPRGGIWVGSTCEISKSMHIIIKRKLGDRGTDM</sequence>
<name>A0ABD2C894_VESMC</name>
<proteinExistence type="predicted"/>
<reference evidence="1 2" key="1">
    <citation type="journal article" date="2024" name="Ann. Entomol. Soc. Am.">
        <title>Genomic analyses of the southern and eastern yellowjacket wasps (Hymenoptera: Vespidae) reveal evolutionary signatures of social life.</title>
        <authorList>
            <person name="Catto M.A."/>
            <person name="Caine P.B."/>
            <person name="Orr S.E."/>
            <person name="Hunt B.G."/>
            <person name="Goodisman M.A.D."/>
        </authorList>
    </citation>
    <scope>NUCLEOTIDE SEQUENCE [LARGE SCALE GENOMIC DNA]</scope>
    <source>
        <strain evidence="1">232</strain>
        <tissue evidence="1">Head and thorax</tissue>
    </source>
</reference>
<protein>
    <submittedName>
        <fullName evidence="1">Uncharacterized protein</fullName>
    </submittedName>
</protein>
<dbReference type="EMBL" id="JAYRBN010000059">
    <property type="protein sequence ID" value="KAL2741268.1"/>
    <property type="molecule type" value="Genomic_DNA"/>
</dbReference>
<keyword evidence="2" id="KW-1185">Reference proteome</keyword>
<dbReference type="AlphaFoldDB" id="A0ABD2C894"/>
<organism evidence="1 2">
    <name type="scientific">Vespula maculifrons</name>
    <name type="common">Eastern yellow jacket</name>
    <name type="synonym">Wasp</name>
    <dbReference type="NCBI Taxonomy" id="7453"/>
    <lineage>
        <taxon>Eukaryota</taxon>
        <taxon>Metazoa</taxon>
        <taxon>Ecdysozoa</taxon>
        <taxon>Arthropoda</taxon>
        <taxon>Hexapoda</taxon>
        <taxon>Insecta</taxon>
        <taxon>Pterygota</taxon>
        <taxon>Neoptera</taxon>
        <taxon>Endopterygota</taxon>
        <taxon>Hymenoptera</taxon>
        <taxon>Apocrita</taxon>
        <taxon>Aculeata</taxon>
        <taxon>Vespoidea</taxon>
        <taxon>Vespidae</taxon>
        <taxon>Vespinae</taxon>
        <taxon>Vespula</taxon>
    </lineage>
</organism>
<feature type="non-terminal residue" evidence="1">
    <location>
        <position position="133"/>
    </location>
</feature>
<dbReference type="Proteomes" id="UP001607303">
    <property type="component" value="Unassembled WGS sequence"/>
</dbReference>
<comment type="caution">
    <text evidence="1">The sequence shown here is derived from an EMBL/GenBank/DDBJ whole genome shotgun (WGS) entry which is preliminary data.</text>
</comment>